<dbReference type="Pfam" id="PF00115">
    <property type="entry name" value="COX1"/>
    <property type="match status" value="1"/>
</dbReference>
<feature type="transmembrane region" description="Helical" evidence="15">
    <location>
        <begin position="707"/>
        <end position="725"/>
    </location>
</feature>
<dbReference type="PROSITE" id="PS00077">
    <property type="entry name" value="COX1_CUB"/>
    <property type="match status" value="1"/>
</dbReference>
<evidence type="ECO:0000256" key="10">
    <source>
        <dbReference type="ARBA" id="ARBA00022989"/>
    </source>
</evidence>
<comment type="subcellular location">
    <subcellularLocation>
        <location evidence="1">Cell membrane</location>
        <topology evidence="1">Multi-pass membrane protein</topology>
    </subcellularLocation>
</comment>
<dbReference type="PANTHER" id="PTHR10422">
    <property type="entry name" value="CYTOCHROME C OXIDASE SUBUNIT 1"/>
    <property type="match status" value="1"/>
</dbReference>
<feature type="transmembrane region" description="Helical" evidence="15">
    <location>
        <begin position="820"/>
        <end position="838"/>
    </location>
</feature>
<comment type="similarity">
    <text evidence="2 14">Belongs to the heme-copper respiratory oxidase family.</text>
</comment>
<dbReference type="InterPro" id="IPR000883">
    <property type="entry name" value="Cyt_C_Oxase_1"/>
</dbReference>
<evidence type="ECO:0000256" key="14">
    <source>
        <dbReference type="RuleBase" id="RU000370"/>
    </source>
</evidence>
<keyword evidence="10 15" id="KW-1133">Transmembrane helix</keyword>
<evidence type="ECO:0000256" key="6">
    <source>
        <dbReference type="ARBA" id="ARBA00022660"/>
    </source>
</evidence>
<evidence type="ECO:0000256" key="3">
    <source>
        <dbReference type="ARBA" id="ARBA00022448"/>
    </source>
</evidence>
<evidence type="ECO:0000256" key="15">
    <source>
        <dbReference type="SAM" id="Phobius"/>
    </source>
</evidence>
<feature type="transmembrane region" description="Helical" evidence="15">
    <location>
        <begin position="781"/>
        <end position="799"/>
    </location>
</feature>
<dbReference type="InterPro" id="IPR023616">
    <property type="entry name" value="Cyt_c_oxase-like_su1_dom"/>
</dbReference>
<feature type="transmembrane region" description="Helical" evidence="15">
    <location>
        <begin position="400"/>
        <end position="424"/>
    </location>
</feature>
<keyword evidence="8" id="KW-0479">Metal-binding</keyword>
<comment type="caution">
    <text evidence="18">The sequence shown here is derived from an EMBL/GenBank/DDBJ whole genome shotgun (WGS) entry which is preliminary data.</text>
</comment>
<dbReference type="SUPFAM" id="SSF81442">
    <property type="entry name" value="Cytochrome c oxidase subunit I-like"/>
    <property type="match status" value="1"/>
</dbReference>
<dbReference type="EMBL" id="JAAGBB010000015">
    <property type="protein sequence ID" value="MBR0665509.1"/>
    <property type="molecule type" value="Genomic_DNA"/>
</dbReference>
<keyword evidence="11" id="KW-0408">Iron</keyword>
<keyword evidence="7 14" id="KW-0812">Transmembrane</keyword>
<dbReference type="Gene3D" id="1.20.120.80">
    <property type="entry name" value="Cytochrome c oxidase, subunit III, four-helix bundle"/>
    <property type="match status" value="1"/>
</dbReference>
<feature type="transmembrane region" description="Helical" evidence="15">
    <location>
        <begin position="582"/>
        <end position="605"/>
    </location>
</feature>
<dbReference type="PANTHER" id="PTHR10422:SF35">
    <property type="entry name" value="CYTOCHROME BO(3) UBIQUINOL OXIDASE SUBUNIT 1"/>
    <property type="match status" value="1"/>
</dbReference>
<accession>A0ABS5EYZ5</accession>
<evidence type="ECO:0000259" key="16">
    <source>
        <dbReference type="PROSITE" id="PS50253"/>
    </source>
</evidence>
<keyword evidence="19" id="KW-1185">Reference proteome</keyword>
<dbReference type="InterPro" id="IPR023615">
    <property type="entry name" value="Cyt_c_Oxase_su1_BS"/>
</dbReference>
<dbReference type="PRINTS" id="PR01165">
    <property type="entry name" value="CYCOXIDASEI"/>
</dbReference>
<feature type="transmembrane region" description="Helical" evidence="15">
    <location>
        <begin position="128"/>
        <end position="149"/>
    </location>
</feature>
<gene>
    <name evidence="18" type="ORF">GXW71_14195</name>
</gene>
<keyword evidence="13 15" id="KW-0472">Membrane</keyword>
<evidence type="ECO:0000256" key="4">
    <source>
        <dbReference type="ARBA" id="ARBA00022475"/>
    </source>
</evidence>
<dbReference type="InterPro" id="IPR013833">
    <property type="entry name" value="Cyt_c_oxidase_su3_a-hlx"/>
</dbReference>
<dbReference type="PROSITE" id="PS50855">
    <property type="entry name" value="COX1"/>
    <property type="match status" value="1"/>
</dbReference>
<feature type="transmembrane region" description="Helical" evidence="15">
    <location>
        <begin position="329"/>
        <end position="351"/>
    </location>
</feature>
<feature type="transmembrane region" description="Helical" evidence="15">
    <location>
        <begin position="363"/>
        <end position="388"/>
    </location>
</feature>
<evidence type="ECO:0000256" key="5">
    <source>
        <dbReference type="ARBA" id="ARBA00022617"/>
    </source>
</evidence>
<sequence>MSGPSAGPLPNPLPRPDGELAALERAWEGPRGWRFPTEVNNAWIGVLYLGTALLFFVLAGLLALLMRVQLSVAGNDLIGHDLYNQLFTTHGTVMMFLFAVPAMEAMGVYLLPAMLAARDLPFPRLSAFAYWAYAIGGLVFFSSIFYGAAPDGGWFMNPPLTSKQYSPGVNADFWLLGIGFIEISAIAGAIEIIIGILRNRAPGMTLARMPIFAWAMLVFAGMIVFAFPAVIWGTILLELERAFDWPFFRAERGGDPLLWQHLFWFFGHPEVYIIFLPAAGMVSMILPTMVRARLLGYGLVAMALVGTGFLSFGLWVHHMYATGIPPLSLSFFSAASFAVAVPTGIQVFAWIGTIALGRPRAEVPMLFILGFLFIFVLGGLTGVMVAVVPFDWQAHDTHFIVAHLHYVLIGGMVFPLIAALYYWAPLPAGRPLSKRLGTTAFWLLFLGINLTFFPMHISGLMGMPRRIYTYPAGMGLDLWNQLSTAGAVIAAAGIAVIVWDLIRNFRVTNHAGVNPDGAGTLEWLPQGSYAARSIPRVSSLEPLWDDPALPEQVRQGQHFLPGTATGRRETLVTSPLEAEPQYVAIIPGPGWAHVIAAIGTAGFFLSLTVELVWLAAAFGAVAVAAMLHWLWTGTDLGPIRDQVDIGGGLRLPVYVTGREAVGQWAMAVLLIVDGVIFACLAFTHGYLWLVGGDAAWPPAGTALPDPAAPALAAVLVAASGGAMRLAEPLLRRGHSGLMILAVLAALVLLLLGLGADLLALWRAGLRPTAHSFGAAIYANQFWQGLHAAAATVMTLYLVARIGAGLIDPVRRLTFDNVRLFWSYTAVQALAGMALTHLFPRGLWA</sequence>
<dbReference type="InterPro" id="IPR036927">
    <property type="entry name" value="Cyt_c_oxase-like_su1_sf"/>
</dbReference>
<evidence type="ECO:0000313" key="19">
    <source>
        <dbReference type="Proteomes" id="UP001196870"/>
    </source>
</evidence>
<evidence type="ECO:0000256" key="11">
    <source>
        <dbReference type="ARBA" id="ARBA00023004"/>
    </source>
</evidence>
<evidence type="ECO:0000256" key="9">
    <source>
        <dbReference type="ARBA" id="ARBA00022982"/>
    </source>
</evidence>
<feature type="transmembrane region" description="Helical" evidence="15">
    <location>
        <begin position="436"/>
        <end position="458"/>
    </location>
</feature>
<dbReference type="InterPro" id="IPR035973">
    <property type="entry name" value="Cyt_c_oxidase_su3-like_sf"/>
</dbReference>
<dbReference type="Gene3D" id="1.20.210.10">
    <property type="entry name" value="Cytochrome c oxidase-like, subunit I domain"/>
    <property type="match status" value="1"/>
</dbReference>
<evidence type="ECO:0000256" key="7">
    <source>
        <dbReference type="ARBA" id="ARBA00022692"/>
    </source>
</evidence>
<evidence type="ECO:0000256" key="13">
    <source>
        <dbReference type="ARBA" id="ARBA00023136"/>
    </source>
</evidence>
<reference evidence="19" key="1">
    <citation type="journal article" date="2021" name="Syst. Appl. Microbiol.">
        <title>Roseomonas hellenica sp. nov., isolated from roots of wild-growing Alkanna tinctoria.</title>
        <authorList>
            <person name="Rat A."/>
            <person name="Naranjo H.D."/>
            <person name="Lebbe L."/>
            <person name="Cnockaert M."/>
            <person name="Krigas N."/>
            <person name="Grigoriadou K."/>
            <person name="Maloupa E."/>
            <person name="Willems A."/>
        </authorList>
    </citation>
    <scope>NUCLEOTIDE SEQUENCE [LARGE SCALE GENOMIC DNA]</scope>
    <source>
        <strain evidence="19">LMG 31523</strain>
    </source>
</reference>
<name>A0ABS5EYZ5_9PROT</name>
<keyword evidence="5 14" id="KW-0349">Heme</keyword>
<dbReference type="Proteomes" id="UP001196870">
    <property type="component" value="Unassembled WGS sequence"/>
</dbReference>
<feature type="transmembrane region" description="Helical" evidence="15">
    <location>
        <begin position="42"/>
        <end position="66"/>
    </location>
</feature>
<feature type="transmembrane region" description="Helical" evidence="15">
    <location>
        <begin position="209"/>
        <end position="237"/>
    </location>
</feature>
<evidence type="ECO:0000256" key="2">
    <source>
        <dbReference type="ARBA" id="ARBA00009578"/>
    </source>
</evidence>
<feature type="transmembrane region" description="Helical" evidence="15">
    <location>
        <begin position="478"/>
        <end position="502"/>
    </location>
</feature>
<keyword evidence="4" id="KW-1003">Cell membrane</keyword>
<dbReference type="RefSeq" id="WP_211853175.1">
    <property type="nucleotide sequence ID" value="NZ_JAAGBB010000015.1"/>
</dbReference>
<evidence type="ECO:0000256" key="8">
    <source>
        <dbReference type="ARBA" id="ARBA00022723"/>
    </source>
</evidence>
<keyword evidence="3 14" id="KW-0813">Transport</keyword>
<protein>
    <submittedName>
        <fullName evidence="18">Cytochrome ubiquinol oxidase subunit I</fullName>
    </submittedName>
</protein>
<evidence type="ECO:0000313" key="18">
    <source>
        <dbReference type="EMBL" id="MBR0665509.1"/>
    </source>
</evidence>
<evidence type="ECO:0000259" key="17">
    <source>
        <dbReference type="PROSITE" id="PS50855"/>
    </source>
</evidence>
<feature type="transmembrane region" description="Helical" evidence="15">
    <location>
        <begin position="737"/>
        <end position="761"/>
    </location>
</feature>
<feature type="domain" description="Cytochrome oxidase subunit I profile" evidence="17">
    <location>
        <begin position="27"/>
        <end position="550"/>
    </location>
</feature>
<evidence type="ECO:0000256" key="1">
    <source>
        <dbReference type="ARBA" id="ARBA00004651"/>
    </source>
</evidence>
<keyword evidence="12" id="KW-0186">Copper</keyword>
<evidence type="ECO:0000256" key="12">
    <source>
        <dbReference type="ARBA" id="ARBA00023008"/>
    </source>
</evidence>
<keyword evidence="6 14" id="KW-0679">Respiratory chain</keyword>
<dbReference type="InterPro" id="IPR000298">
    <property type="entry name" value="Cyt_c_oxidase-like_su3"/>
</dbReference>
<keyword evidence="9 14" id="KW-0249">Electron transport</keyword>
<feature type="transmembrane region" description="Helical" evidence="15">
    <location>
        <begin position="294"/>
        <end position="317"/>
    </location>
</feature>
<feature type="transmembrane region" description="Helical" evidence="15">
    <location>
        <begin position="257"/>
        <end position="282"/>
    </location>
</feature>
<feature type="transmembrane region" description="Helical" evidence="15">
    <location>
        <begin position="173"/>
        <end position="197"/>
    </location>
</feature>
<feature type="transmembrane region" description="Helical" evidence="15">
    <location>
        <begin position="664"/>
        <end position="687"/>
    </location>
</feature>
<organism evidence="18 19">
    <name type="scientific">Plastoroseomonas hellenica</name>
    <dbReference type="NCBI Taxonomy" id="2687306"/>
    <lineage>
        <taxon>Bacteria</taxon>
        <taxon>Pseudomonadati</taxon>
        <taxon>Pseudomonadota</taxon>
        <taxon>Alphaproteobacteria</taxon>
        <taxon>Acetobacterales</taxon>
        <taxon>Acetobacteraceae</taxon>
        <taxon>Plastoroseomonas</taxon>
    </lineage>
</organism>
<proteinExistence type="inferred from homology"/>
<dbReference type="PROSITE" id="PS50253">
    <property type="entry name" value="COX3"/>
    <property type="match status" value="1"/>
</dbReference>
<dbReference type="SUPFAM" id="SSF81452">
    <property type="entry name" value="Cytochrome c oxidase subunit III-like"/>
    <property type="match status" value="1"/>
</dbReference>
<feature type="transmembrane region" description="Helical" evidence="15">
    <location>
        <begin position="93"/>
        <end position="116"/>
    </location>
</feature>
<feature type="domain" description="Heme-copper oxidase subunit III family profile" evidence="16">
    <location>
        <begin position="663"/>
        <end position="840"/>
    </location>
</feature>
<feature type="transmembrane region" description="Helical" evidence="15">
    <location>
        <begin position="611"/>
        <end position="631"/>
    </location>
</feature>